<reference evidence="1 2" key="1">
    <citation type="submission" date="2017-05" db="EMBL/GenBank/DDBJ databases">
        <authorList>
            <person name="Varghese N."/>
            <person name="Submissions S."/>
        </authorList>
    </citation>
    <scope>NUCLEOTIDE SEQUENCE [LARGE SCALE GENOMIC DNA]</scope>
    <source>
        <strain evidence="1 2">DSM 29734</strain>
    </source>
</reference>
<gene>
    <name evidence="1" type="ORF">SAMN06265373_10294</name>
</gene>
<evidence type="ECO:0008006" key="3">
    <source>
        <dbReference type="Google" id="ProtNLM"/>
    </source>
</evidence>
<sequence>MAKDMLPLQPPDETLVYSTRSAKLVLESSNTELAQNPILLIPGPTHVDFEQAKYLVQELLTVRSQSGPPIYLLQWNSFWPEHGQFRFAPMMREMHESAQHLAKISGPPNLLTLGAGALLMLRAAADPRGMPNANSFSSLSFFRPTLEVQGRAPRFRTPSLPKKVSVIGGDIDVNSRYHPLFKRLTGNPIDLFVVNDKHWFVRTTYSAVEKGAQTPPEIGFAGNWVNSWLDWLPDREVRR</sequence>
<proteinExistence type="predicted"/>
<evidence type="ECO:0000313" key="2">
    <source>
        <dbReference type="Proteomes" id="UP001157961"/>
    </source>
</evidence>
<name>A0ABY1NJ35_9RHOB</name>
<dbReference type="RefSeq" id="WP_283424857.1">
    <property type="nucleotide sequence ID" value="NZ_FXTY01000002.1"/>
</dbReference>
<comment type="caution">
    <text evidence="1">The sequence shown here is derived from an EMBL/GenBank/DDBJ whole genome shotgun (WGS) entry which is preliminary data.</text>
</comment>
<dbReference type="Proteomes" id="UP001157961">
    <property type="component" value="Unassembled WGS sequence"/>
</dbReference>
<organism evidence="1 2">
    <name type="scientific">Shimia sagamensis</name>
    <dbReference type="NCBI Taxonomy" id="1566352"/>
    <lineage>
        <taxon>Bacteria</taxon>
        <taxon>Pseudomonadati</taxon>
        <taxon>Pseudomonadota</taxon>
        <taxon>Alphaproteobacteria</taxon>
        <taxon>Rhodobacterales</taxon>
        <taxon>Roseobacteraceae</taxon>
    </lineage>
</organism>
<evidence type="ECO:0000313" key="1">
    <source>
        <dbReference type="EMBL" id="SMP10150.1"/>
    </source>
</evidence>
<dbReference type="EMBL" id="FXTY01000002">
    <property type="protein sequence ID" value="SMP10150.1"/>
    <property type="molecule type" value="Genomic_DNA"/>
</dbReference>
<protein>
    <recommendedName>
        <fullName evidence="3">Alpha/beta hydrolase family protein</fullName>
    </recommendedName>
</protein>
<keyword evidence="2" id="KW-1185">Reference proteome</keyword>
<accession>A0ABY1NJ35</accession>